<dbReference type="HAMAP" id="MF_00595">
    <property type="entry name" value="PEPcase_type1"/>
    <property type="match status" value="1"/>
</dbReference>
<sequence>MLAEVVRRDSPHVQDLYTQLRKHGMDRATDPNNSKSFKKMQKIAYDLSPQDTLGVMRIFSLALNLVNAAEVHHRLRVMREHELASAAEHVGPLPMTDDSVRGTVDAIIEAGDGTADEIFKKLSTQKVEIVLTAHPTEVNRKTLLRKYRKVAETLGVLDRSDLHPYEREEAQTTLKRLIAAIWGSDEIRRQKPTPQQEAAGGNAVIESVLWDAVPAYLRKLDAQCRVSLGKPLPVDCNPIKFGSWIGGDRDGNPNVTPEVTREVVAHQRLRAARLLLGDLNELYNELAISSRFSPEMEELAASVTESFDKIEKYRRVVGHLRKRLVKTMNTCEAVLQGLNRGTTTNSEFSGSSDRNLGNWEDVEPITKSEELIEPLRVMHNSLISTGFGLVADGRLSDILRRLSVFGMTLVPLDIREESTRHTLTMDALTRYLGVGSYKEWDEEARINFLQSELTNKRPMFRTRDMEQNIMGFDDDVLKTLRTFQAASELGPESLGAYVISQAQTASDVLAVMLLQKQFGMTPENGNMMRVVPLFETLNDLTNAPVVLNTLFGVTGYLGAVKGKQEVMVGYSDSAKDAGRLAACWAQYTAQESMAKVAEENNIELTFFHGKGGTVGRGGNPALYRAILSHPPNTINGRFRVTEQGEMITQNFGSPAIAERSLDIYTAAVLREAFTKHVEPTDSWRQQMQRISDVSCEAYRQLVREEPRFVPYFRQATPELELGQLLNIGSRPAKRNPKGGIESLRAIPWTFAWTQTRLHLSAWLGVGEGLSAEDEKDQAELKEMYQNWPWFRETIDLVSMILSKTDFSISENYDHLLVDKKEHLNKLGDEVRAKMVKTRQAVLDVTGSEDFAGPHVQLLRASTKIRNPYVDSINCVQAELLKEIRGMPGDDDEKNTPELQEIKNVRKDALVVSISGIAQGMRNSG</sequence>
<evidence type="ECO:0000256" key="4">
    <source>
        <dbReference type="ARBA" id="ARBA00022842"/>
    </source>
</evidence>
<keyword evidence="5" id="KW-0456">Lyase</keyword>
<dbReference type="GO" id="GO:0015977">
    <property type="term" value="P:carbon fixation"/>
    <property type="evidence" value="ECO:0007669"/>
    <property type="project" value="UniProtKB-KW"/>
</dbReference>
<evidence type="ECO:0000313" key="10">
    <source>
        <dbReference type="EMBL" id="CAE2257754.1"/>
    </source>
</evidence>
<accession>A0A7S4JAQ3</accession>
<dbReference type="InterPro" id="IPR015813">
    <property type="entry name" value="Pyrv/PenolPyrv_kinase-like_dom"/>
</dbReference>
<evidence type="ECO:0000256" key="7">
    <source>
        <dbReference type="ARBA" id="ARBA00048995"/>
    </source>
</evidence>
<name>A0A7S4JAQ3_9STRA</name>
<dbReference type="InterPro" id="IPR022805">
    <property type="entry name" value="PEP_COase_bac/pln-type"/>
</dbReference>
<dbReference type="PRINTS" id="PR00150">
    <property type="entry name" value="PEPCARBXLASE"/>
</dbReference>
<feature type="active site" evidence="8">
    <location>
        <position position="134"/>
    </location>
</feature>
<dbReference type="PROSITE" id="PS00781">
    <property type="entry name" value="PEPCASE_1"/>
    <property type="match status" value="1"/>
</dbReference>
<comment type="catalytic activity">
    <reaction evidence="7">
        <text>oxaloacetate + phosphate = phosphoenolpyruvate + hydrogencarbonate</text>
        <dbReference type="Rhea" id="RHEA:28370"/>
        <dbReference type="ChEBI" id="CHEBI:16452"/>
        <dbReference type="ChEBI" id="CHEBI:17544"/>
        <dbReference type="ChEBI" id="CHEBI:43474"/>
        <dbReference type="ChEBI" id="CHEBI:58702"/>
        <dbReference type="EC" id="4.1.1.31"/>
    </reaction>
</comment>
<dbReference type="InterPro" id="IPR033129">
    <property type="entry name" value="PEPCASE_His_AS"/>
</dbReference>
<protein>
    <recommendedName>
        <fullName evidence="3">phosphoenolpyruvate carboxylase</fullName>
        <ecNumber evidence="3">4.1.1.31</ecNumber>
    </recommendedName>
</protein>
<dbReference type="InterPro" id="IPR021135">
    <property type="entry name" value="PEP_COase"/>
</dbReference>
<evidence type="ECO:0000256" key="3">
    <source>
        <dbReference type="ARBA" id="ARBA00012305"/>
    </source>
</evidence>
<dbReference type="EMBL" id="HBKQ01036348">
    <property type="protein sequence ID" value="CAE2257754.1"/>
    <property type="molecule type" value="Transcribed_RNA"/>
</dbReference>
<evidence type="ECO:0000256" key="6">
    <source>
        <dbReference type="ARBA" id="ARBA00023300"/>
    </source>
</evidence>
<dbReference type="NCBIfam" id="NF000584">
    <property type="entry name" value="PRK00009.1"/>
    <property type="match status" value="1"/>
</dbReference>
<reference evidence="10" key="1">
    <citation type="submission" date="2021-01" db="EMBL/GenBank/DDBJ databases">
        <authorList>
            <person name="Corre E."/>
            <person name="Pelletier E."/>
            <person name="Niang G."/>
            <person name="Scheremetjew M."/>
            <person name="Finn R."/>
            <person name="Kale V."/>
            <person name="Holt S."/>
            <person name="Cochrane G."/>
            <person name="Meng A."/>
            <person name="Brown T."/>
            <person name="Cohen L."/>
        </authorList>
    </citation>
    <scope>NUCLEOTIDE SEQUENCE</scope>
    <source>
        <strain evidence="10">Isolate 1302-5</strain>
    </source>
</reference>
<keyword evidence="6" id="KW-0120">Carbon dioxide fixation</keyword>
<dbReference type="EC" id="4.1.1.31" evidence="3"/>
<dbReference type="PROSITE" id="PS00393">
    <property type="entry name" value="PEPCASE_2"/>
    <property type="match status" value="1"/>
</dbReference>
<evidence type="ECO:0000256" key="9">
    <source>
        <dbReference type="PROSITE-ProRule" id="PRU10112"/>
    </source>
</evidence>
<evidence type="ECO:0000256" key="5">
    <source>
        <dbReference type="ARBA" id="ARBA00023239"/>
    </source>
</evidence>
<comment type="cofactor">
    <cofactor evidence="1">
        <name>Mg(2+)</name>
        <dbReference type="ChEBI" id="CHEBI:18420"/>
    </cofactor>
</comment>
<evidence type="ECO:0000256" key="1">
    <source>
        <dbReference type="ARBA" id="ARBA00001946"/>
    </source>
</evidence>
<proteinExistence type="inferred from homology"/>
<comment type="similarity">
    <text evidence="2">Belongs to the PEPCase type 1 family.</text>
</comment>
<dbReference type="PANTHER" id="PTHR30523:SF6">
    <property type="entry name" value="PHOSPHOENOLPYRUVATE CARBOXYLASE"/>
    <property type="match status" value="1"/>
</dbReference>
<dbReference type="PANTHER" id="PTHR30523">
    <property type="entry name" value="PHOSPHOENOLPYRUVATE CARBOXYLASE"/>
    <property type="match status" value="1"/>
</dbReference>
<organism evidence="10">
    <name type="scientific">Odontella aurita</name>
    <dbReference type="NCBI Taxonomy" id="265563"/>
    <lineage>
        <taxon>Eukaryota</taxon>
        <taxon>Sar</taxon>
        <taxon>Stramenopiles</taxon>
        <taxon>Ochrophyta</taxon>
        <taxon>Bacillariophyta</taxon>
        <taxon>Mediophyceae</taxon>
        <taxon>Biddulphiophycidae</taxon>
        <taxon>Eupodiscales</taxon>
        <taxon>Odontellaceae</taxon>
        <taxon>Odontella</taxon>
    </lineage>
</organism>
<dbReference type="GO" id="GO:0005829">
    <property type="term" value="C:cytosol"/>
    <property type="evidence" value="ECO:0007669"/>
    <property type="project" value="TreeGrafter"/>
</dbReference>
<feature type="active site" evidence="9">
    <location>
        <position position="575"/>
    </location>
</feature>
<dbReference type="GO" id="GO:0006099">
    <property type="term" value="P:tricarboxylic acid cycle"/>
    <property type="evidence" value="ECO:0007669"/>
    <property type="project" value="InterPro"/>
</dbReference>
<dbReference type="InterPro" id="IPR018129">
    <property type="entry name" value="PEP_COase_Lys_AS"/>
</dbReference>
<gene>
    <name evidence="10" type="ORF">OAUR00152_LOCUS25022</name>
</gene>
<dbReference type="Gene3D" id="1.20.1440.90">
    <property type="entry name" value="Phosphoenolpyruvate/pyruvate domain"/>
    <property type="match status" value="1"/>
</dbReference>
<dbReference type="SUPFAM" id="SSF51621">
    <property type="entry name" value="Phosphoenolpyruvate/pyruvate domain"/>
    <property type="match status" value="1"/>
</dbReference>
<evidence type="ECO:0000256" key="8">
    <source>
        <dbReference type="PROSITE-ProRule" id="PRU10111"/>
    </source>
</evidence>
<dbReference type="AlphaFoldDB" id="A0A7S4JAQ3"/>
<dbReference type="GO" id="GO:0008964">
    <property type="term" value="F:phosphoenolpyruvate carboxylase activity"/>
    <property type="evidence" value="ECO:0007669"/>
    <property type="project" value="UniProtKB-EC"/>
</dbReference>
<keyword evidence="4" id="KW-0460">Magnesium</keyword>
<evidence type="ECO:0000256" key="2">
    <source>
        <dbReference type="ARBA" id="ARBA00008346"/>
    </source>
</evidence>
<dbReference type="Pfam" id="PF00311">
    <property type="entry name" value="PEPcase"/>
    <property type="match status" value="1"/>
</dbReference>